<dbReference type="Proteomes" id="UP000653644">
    <property type="component" value="Unassembled WGS sequence"/>
</dbReference>
<sequence>MSAQPDPAPVTPYAPEPGAPAELLAQLRADARAAQWVPAFEREWAAALDESRRTFPLAGPITVKRITGHANLWVSECVITYDGVPSYSVSSMEFADQHVVHETQTSPAPSARRPGGPRSQSRCQAEPSLEPRSRPRPGQPADQPVT</sequence>
<proteinExistence type="predicted"/>
<accession>A0ABQ3DAW5</accession>
<evidence type="ECO:0000313" key="2">
    <source>
        <dbReference type="EMBL" id="GHA69133.1"/>
    </source>
</evidence>
<gene>
    <name evidence="2" type="ORF">GCM10010345_85910</name>
</gene>
<organism evidence="2 3">
    <name type="scientific">Streptomyces canarius</name>
    <dbReference type="NCBI Taxonomy" id="285453"/>
    <lineage>
        <taxon>Bacteria</taxon>
        <taxon>Bacillati</taxon>
        <taxon>Actinomycetota</taxon>
        <taxon>Actinomycetes</taxon>
        <taxon>Kitasatosporales</taxon>
        <taxon>Streptomycetaceae</taxon>
        <taxon>Streptomyces</taxon>
    </lineage>
</organism>
<protein>
    <recommendedName>
        <fullName evidence="4">SnoaL-like domain-containing protein</fullName>
    </recommendedName>
</protein>
<feature type="compositionally biased region" description="Low complexity" evidence="1">
    <location>
        <begin position="106"/>
        <end position="130"/>
    </location>
</feature>
<reference evidence="3" key="1">
    <citation type="journal article" date="2019" name="Int. J. Syst. Evol. Microbiol.">
        <title>The Global Catalogue of Microorganisms (GCM) 10K type strain sequencing project: providing services to taxonomists for standard genome sequencing and annotation.</title>
        <authorList>
            <consortium name="The Broad Institute Genomics Platform"/>
            <consortium name="The Broad Institute Genome Sequencing Center for Infectious Disease"/>
            <person name="Wu L."/>
            <person name="Ma J."/>
        </authorList>
    </citation>
    <scope>NUCLEOTIDE SEQUENCE [LARGE SCALE GENOMIC DNA]</scope>
    <source>
        <strain evidence="3">JCM 4733</strain>
    </source>
</reference>
<name>A0ABQ3DAW5_9ACTN</name>
<evidence type="ECO:0000313" key="3">
    <source>
        <dbReference type="Proteomes" id="UP000653644"/>
    </source>
</evidence>
<feature type="region of interest" description="Disordered" evidence="1">
    <location>
        <begin position="98"/>
        <end position="146"/>
    </location>
</feature>
<evidence type="ECO:0000256" key="1">
    <source>
        <dbReference type="SAM" id="MobiDB-lite"/>
    </source>
</evidence>
<keyword evidence="3" id="KW-1185">Reference proteome</keyword>
<dbReference type="EMBL" id="BMVN01000068">
    <property type="protein sequence ID" value="GHA69133.1"/>
    <property type="molecule type" value="Genomic_DNA"/>
</dbReference>
<dbReference type="Gene3D" id="3.10.450.50">
    <property type="match status" value="1"/>
</dbReference>
<evidence type="ECO:0008006" key="4">
    <source>
        <dbReference type="Google" id="ProtNLM"/>
    </source>
</evidence>
<dbReference type="RefSeq" id="WP_229917945.1">
    <property type="nucleotide sequence ID" value="NZ_BMVN01000068.1"/>
</dbReference>
<comment type="caution">
    <text evidence="2">The sequence shown here is derived from an EMBL/GenBank/DDBJ whole genome shotgun (WGS) entry which is preliminary data.</text>
</comment>